<gene>
    <name evidence="2" type="primary">37</name>
    <name evidence="2" type="ORF">PBI_BALOO_37</name>
</gene>
<feature type="domain" description="DUF7172" evidence="1">
    <location>
        <begin position="1"/>
        <end position="198"/>
    </location>
</feature>
<evidence type="ECO:0000259" key="1">
    <source>
        <dbReference type="Pfam" id="PF23787"/>
    </source>
</evidence>
<accession>A0A2P1CCU9</accession>
<name>A0A2P1CCU9_9CAUD</name>
<reference evidence="2 3" key="1">
    <citation type="submission" date="2018-02" db="EMBL/GenBank/DDBJ databases">
        <authorList>
            <person name="Ng W.L."/>
            <person name="Stoner T.H."/>
            <person name="Russell D.A."/>
            <person name="Garlena R.A."/>
            <person name="Stoner T.H."/>
            <person name="Pope W.H."/>
            <person name="Jacobs-Sera D."/>
            <person name="Hatfull G.F."/>
        </authorList>
    </citation>
    <scope>NUCLEOTIDE SEQUENCE [LARGE SCALE GENOMIC DNA]</scope>
</reference>
<organism evidence="2 3">
    <name type="scientific">Mycobacterium phage Baloo</name>
    <dbReference type="NCBI Taxonomy" id="2099645"/>
    <lineage>
        <taxon>Viruses</taxon>
        <taxon>Duplodnaviria</taxon>
        <taxon>Heunggongvirae</taxon>
        <taxon>Uroviricota</taxon>
        <taxon>Caudoviricetes</taxon>
        <taxon>Bclasvirinae</taxon>
        <taxon>Pipefishvirus</taxon>
        <taxon>Pipefishvirus athena</taxon>
    </lineage>
</organism>
<dbReference type="Proteomes" id="UP000241655">
    <property type="component" value="Segment"/>
</dbReference>
<evidence type="ECO:0000313" key="2">
    <source>
        <dbReference type="EMBL" id="AVJ49043.1"/>
    </source>
</evidence>
<dbReference type="Pfam" id="PF23787">
    <property type="entry name" value="DUF7172"/>
    <property type="match status" value="1"/>
</dbReference>
<protein>
    <recommendedName>
        <fullName evidence="1">DUF7172 domain-containing protein</fullName>
    </recommendedName>
</protein>
<dbReference type="EMBL" id="MG920059">
    <property type="protein sequence ID" value="AVJ49043.1"/>
    <property type="molecule type" value="Genomic_DNA"/>
</dbReference>
<sequence>MSIKICTSEYMLSTVNGLDMRRNWFPRIAAERFLKSEKDGEIKSSPDPVTMIDGDLTWFNNSDEAQVIAVQVKRAPRTVVAQSPSTVLITDAWTFDLGKNPSADQPTTYQDTFGGKMQIDRPEARAEDLKFGRLFYDSDSSQAWVPCGVLEPYESIHFRYLAAVYTPGVWTTPTEFEPRWEAFAYWARLLCYASPVGSQ</sequence>
<evidence type="ECO:0000313" key="3">
    <source>
        <dbReference type="Proteomes" id="UP000241655"/>
    </source>
</evidence>
<proteinExistence type="predicted"/>
<dbReference type="InterPro" id="IPR055596">
    <property type="entry name" value="DUF7172"/>
</dbReference>